<organism evidence="3 4">
    <name type="scientific">Syncephalis pseudoplumigaleata</name>
    <dbReference type="NCBI Taxonomy" id="1712513"/>
    <lineage>
        <taxon>Eukaryota</taxon>
        <taxon>Fungi</taxon>
        <taxon>Fungi incertae sedis</taxon>
        <taxon>Zoopagomycota</taxon>
        <taxon>Zoopagomycotina</taxon>
        <taxon>Zoopagomycetes</taxon>
        <taxon>Zoopagales</taxon>
        <taxon>Piptocephalidaceae</taxon>
        <taxon>Syncephalis</taxon>
    </lineage>
</organism>
<accession>A0A4P9YWJ5</accession>
<feature type="region of interest" description="Disordered" evidence="1">
    <location>
        <begin position="199"/>
        <end position="264"/>
    </location>
</feature>
<dbReference type="AlphaFoldDB" id="A0A4P9YWJ5"/>
<feature type="region of interest" description="Disordered" evidence="1">
    <location>
        <begin position="382"/>
        <end position="481"/>
    </location>
</feature>
<proteinExistence type="predicted"/>
<feature type="compositionally biased region" description="Low complexity" evidence="1">
    <location>
        <begin position="217"/>
        <end position="230"/>
    </location>
</feature>
<evidence type="ECO:0000313" key="4">
    <source>
        <dbReference type="Proteomes" id="UP000278143"/>
    </source>
</evidence>
<evidence type="ECO:0000313" key="3">
    <source>
        <dbReference type="EMBL" id="RKP24473.1"/>
    </source>
</evidence>
<sequence>MMTTKSNSNSNRDDLISAAQYEGIKLAPALSHARLVGHEVIDDEIWYQVDVQPKPVTVMKHAQTVSFHRKPYTIYRRYEDFQCFTHQLCEEFEQNAELIRQLSTCIGAAFDNEFDQNITQQQRQEDLGTFLVQLFETSHIVLTSRPVMEFLGRWHTDDDLSLRCKEALHQMRRPRNQRTRSLNDIRSAMKQHAAQLLANKPLSKGKSFSQGHRPTRSGSSHAASGSLSLGRPSGECDRSLLAGSNGPLPPFNIAAADDDGMLTDEEPSKARMRKVRSFTHVRARVSSLFTGKRSSSSGGGGGDDDDGSGGDGYRRGRHGRRGSEGSALSVRRTSSGQSQAVTPAEDVSISYGLPGEYKLPDLDNKQSTELLSDLHAILQQNNISSPQGEPGLSELLQQGGRGRFKHRDSSNSSVDLSSTSFDQYLPSSMKRATNAASPPSSQPGSGASTGTLARFLAQAAAHRDSCNNSPVLTAAPPPPPR</sequence>
<name>A0A4P9YWJ5_9FUNG</name>
<dbReference type="Gene3D" id="3.30.1520.10">
    <property type="entry name" value="Phox-like domain"/>
    <property type="match status" value="1"/>
</dbReference>
<dbReference type="Pfam" id="PF00787">
    <property type="entry name" value="PX"/>
    <property type="match status" value="1"/>
</dbReference>
<dbReference type="GO" id="GO:0035091">
    <property type="term" value="F:phosphatidylinositol binding"/>
    <property type="evidence" value="ECO:0007669"/>
    <property type="project" value="InterPro"/>
</dbReference>
<feature type="domain" description="PX" evidence="2">
    <location>
        <begin position="66"/>
        <end position="151"/>
    </location>
</feature>
<dbReference type="InterPro" id="IPR001683">
    <property type="entry name" value="PX_dom"/>
</dbReference>
<dbReference type="InterPro" id="IPR036871">
    <property type="entry name" value="PX_dom_sf"/>
</dbReference>
<reference evidence="3" key="1">
    <citation type="submission" date="2018-07" db="EMBL/GenBank/DDBJ databases">
        <title>Leveraging single-cell genomics to expand the Fungal Tree of Life.</title>
        <authorList>
            <consortium name="DOE Joint Genome Institute"/>
            <person name="Ahrendt S.R."/>
            <person name="Quandt C.A."/>
            <person name="Ciobanu D."/>
            <person name="Clum A."/>
            <person name="Salamov A."/>
            <person name="Andreopoulos B."/>
            <person name="Cheng J.-F."/>
            <person name="Woyke T."/>
            <person name="Pelin A."/>
            <person name="Henrissat B."/>
            <person name="Reynolds N."/>
            <person name="Benny G.L."/>
            <person name="Smith M.E."/>
            <person name="James T.Y."/>
            <person name="Grigoriev I.V."/>
        </authorList>
    </citation>
    <scope>NUCLEOTIDE SEQUENCE</scope>
    <source>
        <strain evidence="3">Benny S71-1</strain>
    </source>
</reference>
<dbReference type="EMBL" id="KZ990204">
    <property type="protein sequence ID" value="RKP24473.1"/>
    <property type="molecule type" value="Genomic_DNA"/>
</dbReference>
<dbReference type="OrthoDB" id="2448411at2759"/>
<evidence type="ECO:0000256" key="1">
    <source>
        <dbReference type="SAM" id="MobiDB-lite"/>
    </source>
</evidence>
<gene>
    <name evidence="3" type="ORF">SYNPS1DRAFT_29763</name>
</gene>
<feature type="compositionally biased region" description="Low complexity" evidence="1">
    <location>
        <begin position="435"/>
        <end position="451"/>
    </location>
</feature>
<feature type="compositionally biased region" description="Low complexity" evidence="1">
    <location>
        <begin position="410"/>
        <end position="422"/>
    </location>
</feature>
<feature type="compositionally biased region" description="Polar residues" evidence="1">
    <location>
        <begin position="331"/>
        <end position="341"/>
    </location>
</feature>
<feature type="region of interest" description="Disordered" evidence="1">
    <location>
        <begin position="286"/>
        <end position="351"/>
    </location>
</feature>
<protein>
    <recommendedName>
        <fullName evidence="2">PX domain-containing protein</fullName>
    </recommendedName>
</protein>
<dbReference type="Proteomes" id="UP000278143">
    <property type="component" value="Unassembled WGS sequence"/>
</dbReference>
<dbReference type="SUPFAM" id="SSF64268">
    <property type="entry name" value="PX domain"/>
    <property type="match status" value="1"/>
</dbReference>
<keyword evidence="4" id="KW-1185">Reference proteome</keyword>
<evidence type="ECO:0000259" key="2">
    <source>
        <dbReference type="Pfam" id="PF00787"/>
    </source>
</evidence>